<dbReference type="RefSeq" id="WP_307156213.1">
    <property type="nucleotide sequence ID" value="NZ_JAUSWH010000001.1"/>
</dbReference>
<accession>A0ABU0I8K1</accession>
<organism evidence="1 2">
    <name type="scientific">Rhizobium paknamense</name>
    <dbReference type="NCBI Taxonomy" id="1206817"/>
    <lineage>
        <taxon>Bacteria</taxon>
        <taxon>Pseudomonadati</taxon>
        <taxon>Pseudomonadota</taxon>
        <taxon>Alphaproteobacteria</taxon>
        <taxon>Hyphomicrobiales</taxon>
        <taxon>Rhizobiaceae</taxon>
        <taxon>Rhizobium/Agrobacterium group</taxon>
        <taxon>Rhizobium</taxon>
    </lineage>
</organism>
<reference evidence="1 2" key="1">
    <citation type="submission" date="2023-07" db="EMBL/GenBank/DDBJ databases">
        <title>Genomic Encyclopedia of Type Strains, Phase IV (KMG-IV): sequencing the most valuable type-strain genomes for metagenomic binning, comparative biology and taxonomic classification.</title>
        <authorList>
            <person name="Goeker M."/>
        </authorList>
    </citation>
    <scope>NUCLEOTIDE SEQUENCE [LARGE SCALE GENOMIC DNA]</scope>
    <source>
        <strain evidence="1 2">DSM 100301</strain>
    </source>
</reference>
<dbReference type="EMBL" id="JAUSWH010000001">
    <property type="protein sequence ID" value="MDQ0453997.1"/>
    <property type="molecule type" value="Genomic_DNA"/>
</dbReference>
<sequence length="97" mass="10200">MQKTLSGDAAEETAIAVLGWLAGEPDMLGRFLALTGVEPQQLRDAMGSPAFLGGLLDFLMQHEPSLLAFSEASGTKPETVAAAWAHYVKPGLDSGEI</sequence>
<keyword evidence="2" id="KW-1185">Reference proteome</keyword>
<protein>
    <recommendedName>
        <fullName evidence="3">DUF3572 family protein</fullName>
    </recommendedName>
</protein>
<dbReference type="Proteomes" id="UP001235269">
    <property type="component" value="Unassembled WGS sequence"/>
</dbReference>
<dbReference type="InterPro" id="IPR021955">
    <property type="entry name" value="DUF3572"/>
</dbReference>
<evidence type="ECO:0000313" key="2">
    <source>
        <dbReference type="Proteomes" id="UP001235269"/>
    </source>
</evidence>
<comment type="caution">
    <text evidence="1">The sequence shown here is derived from an EMBL/GenBank/DDBJ whole genome shotgun (WGS) entry which is preliminary data.</text>
</comment>
<evidence type="ECO:0000313" key="1">
    <source>
        <dbReference type="EMBL" id="MDQ0453997.1"/>
    </source>
</evidence>
<dbReference type="Pfam" id="PF12096">
    <property type="entry name" value="DUF3572"/>
    <property type="match status" value="1"/>
</dbReference>
<evidence type="ECO:0008006" key="3">
    <source>
        <dbReference type="Google" id="ProtNLM"/>
    </source>
</evidence>
<proteinExistence type="predicted"/>
<name>A0ABU0I8K1_9HYPH</name>
<gene>
    <name evidence="1" type="ORF">QO005_000312</name>
</gene>